<dbReference type="KEGG" id="tfr:BR63_19210"/>
<accession>A0A7G6E807</accession>
<name>A0A7G6E807_THEFR</name>
<sequence length="46" mass="5536">MLHHYLQKGITPEYILGLDWTTRLFYQASMEVWLKEEGEKLKLLRG</sequence>
<keyword evidence="2" id="KW-1185">Reference proteome</keyword>
<gene>
    <name evidence="1" type="ORF">BR63_19210</name>
</gene>
<evidence type="ECO:0000313" key="1">
    <source>
        <dbReference type="EMBL" id="QNB48211.1"/>
    </source>
</evidence>
<proteinExistence type="predicted"/>
<evidence type="ECO:0000313" key="2">
    <source>
        <dbReference type="Proteomes" id="UP000515847"/>
    </source>
</evidence>
<dbReference type="EMBL" id="CP045798">
    <property type="protein sequence ID" value="QNB48211.1"/>
    <property type="molecule type" value="Genomic_DNA"/>
</dbReference>
<protein>
    <submittedName>
        <fullName evidence="1">Uncharacterized protein</fullName>
    </submittedName>
</protein>
<reference evidence="1 2" key="1">
    <citation type="journal article" date="2019" name="Front. Microbiol.">
        <title>Thermoanaerosceptrum fracticalcis gen. nov. sp. nov., a Novel Fumarate-Fermenting Microorganism From a Deep Fractured Carbonate Aquifer of the US Great Basin.</title>
        <authorList>
            <person name="Hamilton-Brehm S.D."/>
            <person name="Stewart L.E."/>
            <person name="Zavarin M."/>
            <person name="Caldwell M."/>
            <person name="Lawson P.A."/>
            <person name="Onstott T.C."/>
            <person name="Grzymski J."/>
            <person name="Neveux I."/>
            <person name="Lollar B.S."/>
            <person name="Russell C.E."/>
            <person name="Moser D.P."/>
        </authorList>
    </citation>
    <scope>NUCLEOTIDE SEQUENCE [LARGE SCALE GENOMIC DNA]</scope>
    <source>
        <strain evidence="1 2">DRI-13</strain>
    </source>
</reference>
<organism evidence="1 2">
    <name type="scientific">Thermanaerosceptrum fracticalcis</name>
    <dbReference type="NCBI Taxonomy" id="1712410"/>
    <lineage>
        <taxon>Bacteria</taxon>
        <taxon>Bacillati</taxon>
        <taxon>Bacillota</taxon>
        <taxon>Clostridia</taxon>
        <taxon>Eubacteriales</taxon>
        <taxon>Peptococcaceae</taxon>
        <taxon>Thermanaerosceptrum</taxon>
    </lineage>
</organism>
<dbReference type="OrthoDB" id="2990482at2"/>
<dbReference type="AlphaFoldDB" id="A0A7G6E807"/>
<dbReference type="Proteomes" id="UP000515847">
    <property type="component" value="Chromosome"/>
</dbReference>
<dbReference type="RefSeq" id="WP_153802173.1">
    <property type="nucleotide sequence ID" value="NZ_CP045798.1"/>
</dbReference>